<evidence type="ECO:0000313" key="2">
    <source>
        <dbReference type="EMBL" id="GFD55247.1"/>
    </source>
</evidence>
<comment type="caution">
    <text evidence="2">The sequence shown here is derived from an EMBL/GenBank/DDBJ whole genome shotgun (WGS) entry which is preliminary data.</text>
</comment>
<keyword evidence="1" id="KW-1133">Transmembrane helix</keyword>
<proteinExistence type="predicted"/>
<feature type="non-terminal residue" evidence="2">
    <location>
        <position position="94"/>
    </location>
</feature>
<sequence>VGGGQGAAHMLTVAAVLVLGVVYAEYVQGQQRRLVGFKEVGGDAAAVFVAAHVIAAHVASGERAGGFLLDFLKQALRCGLLAYRLEAVLHGQGP</sequence>
<evidence type="ECO:0000256" key="1">
    <source>
        <dbReference type="SAM" id="Phobius"/>
    </source>
</evidence>
<gene>
    <name evidence="2" type="ORF">Tci_927216</name>
</gene>
<protein>
    <submittedName>
        <fullName evidence="2">Uncharacterized protein</fullName>
    </submittedName>
</protein>
<feature type="non-terminal residue" evidence="2">
    <location>
        <position position="1"/>
    </location>
</feature>
<name>A0A699X6C6_TANCI</name>
<reference evidence="2" key="1">
    <citation type="journal article" date="2019" name="Sci. Rep.">
        <title>Draft genome of Tanacetum cinerariifolium, the natural source of mosquito coil.</title>
        <authorList>
            <person name="Yamashiro T."/>
            <person name="Shiraishi A."/>
            <person name="Satake H."/>
            <person name="Nakayama K."/>
        </authorList>
    </citation>
    <scope>NUCLEOTIDE SEQUENCE</scope>
</reference>
<keyword evidence="1" id="KW-0472">Membrane</keyword>
<feature type="transmembrane region" description="Helical" evidence="1">
    <location>
        <begin position="6"/>
        <end position="24"/>
    </location>
</feature>
<dbReference type="EMBL" id="BKCJ011815716">
    <property type="protein sequence ID" value="GFD55247.1"/>
    <property type="molecule type" value="Genomic_DNA"/>
</dbReference>
<accession>A0A699X6C6</accession>
<dbReference type="AlphaFoldDB" id="A0A699X6C6"/>
<organism evidence="2">
    <name type="scientific">Tanacetum cinerariifolium</name>
    <name type="common">Dalmatian daisy</name>
    <name type="synonym">Chrysanthemum cinerariifolium</name>
    <dbReference type="NCBI Taxonomy" id="118510"/>
    <lineage>
        <taxon>Eukaryota</taxon>
        <taxon>Viridiplantae</taxon>
        <taxon>Streptophyta</taxon>
        <taxon>Embryophyta</taxon>
        <taxon>Tracheophyta</taxon>
        <taxon>Spermatophyta</taxon>
        <taxon>Magnoliopsida</taxon>
        <taxon>eudicotyledons</taxon>
        <taxon>Gunneridae</taxon>
        <taxon>Pentapetalae</taxon>
        <taxon>asterids</taxon>
        <taxon>campanulids</taxon>
        <taxon>Asterales</taxon>
        <taxon>Asteraceae</taxon>
        <taxon>Asteroideae</taxon>
        <taxon>Anthemideae</taxon>
        <taxon>Anthemidinae</taxon>
        <taxon>Tanacetum</taxon>
    </lineage>
</organism>
<keyword evidence="1" id="KW-0812">Transmembrane</keyword>